<evidence type="ECO:0000256" key="2">
    <source>
        <dbReference type="ARBA" id="ARBA00023180"/>
    </source>
</evidence>
<evidence type="ECO:0000256" key="1">
    <source>
        <dbReference type="ARBA" id="ARBA00023157"/>
    </source>
</evidence>
<dbReference type="InterPro" id="IPR014853">
    <property type="entry name" value="VWF/SSPO/ZAN-like_Cys-rich_dom"/>
</dbReference>
<dbReference type="Pfam" id="PF08742">
    <property type="entry name" value="C8"/>
    <property type="match status" value="2"/>
</dbReference>
<dbReference type="KEGG" id="gsh:117368883"/>
<dbReference type="InterPro" id="IPR002919">
    <property type="entry name" value="TIL_dom"/>
</dbReference>
<dbReference type="GO" id="GO:0031012">
    <property type="term" value="C:extracellular matrix"/>
    <property type="evidence" value="ECO:0007669"/>
    <property type="project" value="TreeGrafter"/>
</dbReference>
<keyword evidence="4" id="KW-1185">Reference proteome</keyword>
<dbReference type="Pfam" id="PF00094">
    <property type="entry name" value="VWD"/>
    <property type="match status" value="3"/>
</dbReference>
<reference evidence="5" key="1">
    <citation type="submission" date="2025-08" db="UniProtKB">
        <authorList>
            <consortium name="RefSeq"/>
        </authorList>
    </citation>
    <scope>IDENTIFICATION</scope>
</reference>
<dbReference type="FunFam" id="2.10.25.10:FF:000055">
    <property type="entry name" value="alpha-tectorin isoform X1"/>
    <property type="match status" value="2"/>
</dbReference>
<dbReference type="Pfam" id="PF01826">
    <property type="entry name" value="TIL"/>
    <property type="match status" value="2"/>
</dbReference>
<dbReference type="OrthoDB" id="6236007at2759"/>
<dbReference type="SUPFAM" id="SSF57567">
    <property type="entry name" value="Serine protease inhibitors"/>
    <property type="match status" value="2"/>
</dbReference>
<dbReference type="PROSITE" id="PS51233">
    <property type="entry name" value="VWFD"/>
    <property type="match status" value="3"/>
</dbReference>
<dbReference type="PANTHER" id="PTHR11339:SF374">
    <property type="entry name" value="ZONADHESIN"/>
    <property type="match status" value="1"/>
</dbReference>
<dbReference type="Proteomes" id="UP000515159">
    <property type="component" value="Chromosome 11"/>
</dbReference>
<sequence>MRWVKVQAEEKRVGEFTDKSVYKQLGKLKVDKAMGPDDIHPRVLRELGEVHVGPLVDSFNKSLETGEVLEKNEYGTSSQKCCHAKLYLDEDEQTDKPRENYSVFLCENGHSVVLQVTMSKRFSTETVIASLMDHLHELFSVESSALILQLDLSTAFDMVDHEILLDCLDSIGICLAGPQEKGACLAGPQGREFITGFMENYKVNYDSGIFELIITGYSASTSVTVSVNKSNFKKVFLLNERQTMSIQVPSSIEKSGSTKTCSTVIIQADKAISVLSSNYKVNSADTSIVYPVTKLGTEYYLVTPNGEPADAFKEFLIATYEDANSVNIYLKGTVMYEGTTYKAGDTLTITLVAFEAVQLQSKSDLTGTRIVSQKPAAVLTGHSCTMKRTKCNHVYEQLLPVSKWSTTYIVPPISYQTKSDTVYVVASQPTKVVYQSGNTKDSSNLVAGQFLQLEVKPFTPLYITSNVSIQVMFLDLGWDSGKGVVYDPFLMSIPDVASYCSAYYVYGLNNFENYAIMIAKTSATAQVAFDKKPLNTIKWQQIAGTEYSWGEYNFGSGFSFHLIDNPNMPFGLLNFGIANMNAYGSMGICTGSKPVASCNTVQCRKKEKCQILNDQPVCVPESEAVCWGWGDPHYHTWDGKNYDFQGTCTYTIAKYCGNDATLPDFNIEAKNENRGGNTKVSYVSFVTIQVYGFTISVTRFQNGLVQVDNQQLRLPINLNNGKVQLYQTGGSLLVQTDFGLKAYYDWNYYLRIVISSSYFESVCGLCGNYNGNPNDDFMTPNRVEAPNAIDFGKSWKVEDGDRFCWHDCNGQCKTCSQDIVKKFESELICGLITKLVDGPFRECHAVINPKIYMDNCVYDMCMTDGYKQTLCQALKTYTDACQRQNIVIYEWRKIAGCPMQCPDNSQYKTCGSACPRTCNDDAAQCSEPCVETCECNDGFVLNEGKCVPKSNCGCVFEGRIYGANEKFWADKNCKKQCICNPTTIKVECKATNCKANQKCDVVKGIQDCYPMTYGTCSVSGDPHYITFDNHRYDFQGTCLYQFAGLMKKSEDLTDFQVYVQNENRGKKTVSFVTLVQVKVLNYDFIMSRENADKVMVNGLLVHLPYSTEEKKVSIYKQGFNAILQTKFGLRVTFNFDARVSVTIPSSYTGAVGGLCGDFNGDSKNDLIMKNGITTKDTGTFGNSWKVKDIPGCIEAVKGDCSDMAATESSQRQNKRECGIILDSNGPFRQCQAKVNPEGAFKDCVYDYCFYKGRQEAICQVISSYAMACQDAGATVYEWRSDKFCSPKCPTNSHYEVCASGCAPTCASLLTPIECDAACKEGCICDENFVFSGGQCVPMAQCGCLYNGFYYKSEDVFFPNGLCNQQCTCKAGGIVECKAFSCGSNEECKIIDGIQKCQPIGSAKCQAAGDPHYLTFDGLAFDFQGTCTYTLTKTITTNSNLVPFAINVEHEKYGDGKVTVTKMVSVEIYDYTLTLLQNKGGQIMVSHVIIPLDPVIWINATDGPISDFQQHYMDNVNENHCRLLHAI</sequence>
<gene>
    <name evidence="5" type="primary">LOC117368883</name>
</gene>
<dbReference type="GeneID" id="117368883"/>
<dbReference type="Gene3D" id="2.10.25.10">
    <property type="entry name" value="Laminin"/>
    <property type="match status" value="2"/>
</dbReference>
<dbReference type="Pfam" id="PF17517">
    <property type="entry name" value="IgGFc_binding"/>
    <property type="match status" value="1"/>
</dbReference>
<dbReference type="InterPro" id="IPR050780">
    <property type="entry name" value="Mucin_vWF_Thrombospondin_sf"/>
</dbReference>
<organism evidence="4 5">
    <name type="scientific">Geotrypetes seraphini</name>
    <name type="common">Gaboon caecilian</name>
    <name type="synonym">Caecilia seraphini</name>
    <dbReference type="NCBI Taxonomy" id="260995"/>
    <lineage>
        <taxon>Eukaryota</taxon>
        <taxon>Metazoa</taxon>
        <taxon>Chordata</taxon>
        <taxon>Craniata</taxon>
        <taxon>Vertebrata</taxon>
        <taxon>Euteleostomi</taxon>
        <taxon>Amphibia</taxon>
        <taxon>Gymnophiona</taxon>
        <taxon>Geotrypetes</taxon>
    </lineage>
</organism>
<dbReference type="InterPro" id="IPR025615">
    <property type="entry name" value="TILa_dom"/>
</dbReference>
<feature type="domain" description="VWFD" evidence="3">
    <location>
        <begin position="1402"/>
        <end position="1526"/>
    </location>
</feature>
<accession>A0A6P8SJ63</accession>
<dbReference type="CDD" id="cd19941">
    <property type="entry name" value="TIL"/>
    <property type="match status" value="2"/>
</dbReference>
<evidence type="ECO:0000313" key="5">
    <source>
        <dbReference type="RefSeq" id="XP_033818517.1"/>
    </source>
</evidence>
<dbReference type="InParanoid" id="A0A6P8SJ63"/>
<dbReference type="SMART" id="SM00216">
    <property type="entry name" value="VWD"/>
    <property type="match status" value="3"/>
</dbReference>
<proteinExistence type="predicted"/>
<name>A0A6P8SJ63_GEOSA</name>
<feature type="domain" description="VWFD" evidence="3">
    <location>
        <begin position="1014"/>
        <end position="1193"/>
    </location>
</feature>
<dbReference type="GO" id="GO:0005615">
    <property type="term" value="C:extracellular space"/>
    <property type="evidence" value="ECO:0007669"/>
    <property type="project" value="TreeGrafter"/>
</dbReference>
<keyword evidence="1" id="KW-1015">Disulfide bond</keyword>
<protein>
    <submittedName>
        <fullName evidence="5">IgGFc-binding protein-like</fullName>
    </submittedName>
</protein>
<dbReference type="RefSeq" id="XP_033818517.1">
    <property type="nucleotide sequence ID" value="XM_033962626.1"/>
</dbReference>
<dbReference type="InterPro" id="IPR036084">
    <property type="entry name" value="Ser_inhib-like_sf"/>
</dbReference>
<dbReference type="PANTHER" id="PTHR11339">
    <property type="entry name" value="EXTRACELLULAR MATRIX GLYCOPROTEIN RELATED"/>
    <property type="match status" value="1"/>
</dbReference>
<dbReference type="Pfam" id="PF12714">
    <property type="entry name" value="TILa"/>
    <property type="match status" value="1"/>
</dbReference>
<feature type="domain" description="VWFD" evidence="3">
    <location>
        <begin position="624"/>
        <end position="805"/>
    </location>
</feature>
<evidence type="ECO:0000313" key="4">
    <source>
        <dbReference type="Proteomes" id="UP000515159"/>
    </source>
</evidence>
<dbReference type="SMART" id="SM00832">
    <property type="entry name" value="C8"/>
    <property type="match status" value="2"/>
</dbReference>
<keyword evidence="2" id="KW-0325">Glycoprotein</keyword>
<dbReference type="InterPro" id="IPR035234">
    <property type="entry name" value="IgGFc-bd_N"/>
</dbReference>
<dbReference type="InterPro" id="IPR001846">
    <property type="entry name" value="VWF_type-D"/>
</dbReference>
<evidence type="ECO:0000259" key="3">
    <source>
        <dbReference type="PROSITE" id="PS51233"/>
    </source>
</evidence>